<evidence type="ECO:0000313" key="7">
    <source>
        <dbReference type="Proteomes" id="UP000262878"/>
    </source>
</evidence>
<evidence type="ECO:0000256" key="4">
    <source>
        <dbReference type="ARBA" id="ARBA00023306"/>
    </source>
</evidence>
<dbReference type="Pfam" id="PF07072">
    <property type="entry name" value="ZapD"/>
    <property type="match status" value="1"/>
</dbReference>
<keyword evidence="1 5" id="KW-0963">Cytoplasm</keyword>
<evidence type="ECO:0000256" key="1">
    <source>
        <dbReference type="ARBA" id="ARBA00022490"/>
    </source>
</evidence>
<evidence type="ECO:0000256" key="5">
    <source>
        <dbReference type="HAMAP-Rule" id="MF_01092"/>
    </source>
</evidence>
<dbReference type="SUPFAM" id="SSF160950">
    <property type="entry name" value="YacF-like"/>
    <property type="match status" value="1"/>
</dbReference>
<gene>
    <name evidence="5" type="primary">zapD</name>
    <name evidence="6" type="ORF">DCR58_01560</name>
</gene>
<protein>
    <recommendedName>
        <fullName evidence="5">Cell division protein ZapD</fullName>
    </recommendedName>
    <alternativeName>
        <fullName evidence="5">Z ring-associated protein D</fullName>
    </alternativeName>
</protein>
<dbReference type="EMBL" id="DMUP01000037">
    <property type="protein sequence ID" value="HAR55452.1"/>
    <property type="molecule type" value="Genomic_DNA"/>
</dbReference>
<dbReference type="GO" id="GO:0043093">
    <property type="term" value="P:FtsZ-dependent cytokinesis"/>
    <property type="evidence" value="ECO:0007669"/>
    <property type="project" value="UniProtKB-UniRule"/>
</dbReference>
<dbReference type="Gene3D" id="2.60.440.10">
    <property type="entry name" value="YacF-like domains"/>
    <property type="match status" value="1"/>
</dbReference>
<proteinExistence type="inferred from homology"/>
<comment type="function">
    <text evidence="5">Cell division factor that enhances FtsZ-ring assembly. Directly interacts with FtsZ and promotes bundling of FtsZ protofilaments, with a reduction in FtsZ GTPase activity.</text>
</comment>
<dbReference type="Proteomes" id="UP000262878">
    <property type="component" value="Unassembled WGS sequence"/>
</dbReference>
<dbReference type="InterPro" id="IPR027462">
    <property type="entry name" value="ZapD_C"/>
</dbReference>
<comment type="caution">
    <text evidence="6">The sequence shown here is derived from an EMBL/GenBank/DDBJ whole genome shotgun (WGS) entry which is preliminary data.</text>
</comment>
<keyword evidence="3 5" id="KW-0717">Septation</keyword>
<evidence type="ECO:0000256" key="2">
    <source>
        <dbReference type="ARBA" id="ARBA00022618"/>
    </source>
</evidence>
<comment type="subunit">
    <text evidence="5">Interacts with FtsZ.</text>
</comment>
<keyword evidence="4 5" id="KW-0131">Cell cycle</keyword>
<dbReference type="STRING" id="314276.OS145_05155"/>
<evidence type="ECO:0000256" key="3">
    <source>
        <dbReference type="ARBA" id="ARBA00023210"/>
    </source>
</evidence>
<name>A0A348WLP0_9GAMM</name>
<dbReference type="HAMAP" id="MF_01092">
    <property type="entry name" value="ZapD"/>
    <property type="match status" value="1"/>
</dbReference>
<organism evidence="6 7">
    <name type="scientific">Idiomarina baltica</name>
    <dbReference type="NCBI Taxonomy" id="190892"/>
    <lineage>
        <taxon>Bacteria</taxon>
        <taxon>Pseudomonadati</taxon>
        <taxon>Pseudomonadota</taxon>
        <taxon>Gammaproteobacteria</taxon>
        <taxon>Alteromonadales</taxon>
        <taxon>Idiomarinaceae</taxon>
        <taxon>Idiomarina</taxon>
    </lineage>
</organism>
<dbReference type="InterPro" id="IPR009777">
    <property type="entry name" value="ZapD"/>
</dbReference>
<dbReference type="InterPro" id="IPR036268">
    <property type="entry name" value="ZapD_sf"/>
</dbReference>
<dbReference type="Gene3D" id="1.10.3900.10">
    <property type="entry name" value="YacF-like"/>
    <property type="match status" value="1"/>
</dbReference>
<reference evidence="6 7" key="1">
    <citation type="journal article" date="2018" name="Nat. Biotechnol.">
        <title>A standardized bacterial taxonomy based on genome phylogeny substantially revises the tree of life.</title>
        <authorList>
            <person name="Parks D.H."/>
            <person name="Chuvochina M."/>
            <person name="Waite D.W."/>
            <person name="Rinke C."/>
            <person name="Skarshewski A."/>
            <person name="Chaumeil P.A."/>
            <person name="Hugenholtz P."/>
        </authorList>
    </citation>
    <scope>NUCLEOTIDE SEQUENCE [LARGE SCALE GENOMIC DNA]</scope>
    <source>
        <strain evidence="6">UBA9360</strain>
    </source>
</reference>
<dbReference type="GO" id="GO:0032153">
    <property type="term" value="C:cell division site"/>
    <property type="evidence" value="ECO:0007669"/>
    <property type="project" value="TreeGrafter"/>
</dbReference>
<evidence type="ECO:0000313" key="6">
    <source>
        <dbReference type="EMBL" id="HAR55452.1"/>
    </source>
</evidence>
<dbReference type="AlphaFoldDB" id="A0A348WLP0"/>
<comment type="subcellular location">
    <subcellularLocation>
        <location evidence="5">Cytoplasm</location>
    </subcellularLocation>
    <text evidence="5">Localizes to mid-cell in an FtsZ-dependent manner.</text>
</comment>
<accession>A0A348WLP0</accession>
<dbReference type="GO" id="GO:0005737">
    <property type="term" value="C:cytoplasm"/>
    <property type="evidence" value="ECO:0007669"/>
    <property type="project" value="UniProtKB-SubCell"/>
</dbReference>
<keyword evidence="2 5" id="KW-0132">Cell division</keyword>
<sequence>MSESVPYVIYEYPLQERFRTYLRLEQGFLQIKMPLDGSEQQALPFFNTLFGLLELFERFDLKTELNRDLDTQKQFVQQWSKHPQVDKEMVALLLHRLGEAQEQLGTAAQSVKALKEDAFLSSMRQRFSQPGYQALFDLPQLQTWLSQSPASQIEHQEHWRTQLAGFQHALSQLLGLLRERAPFETVRAKKGFWQESADPLAILRMKIAADDAIYPVVSGHRQRFTIRLMTLNSGQSNAYQHDLDIQLARCYEQ</sequence>
<dbReference type="PANTHER" id="PTHR39455">
    <property type="entry name" value="CELL DIVISION PROTEIN ZAPD"/>
    <property type="match status" value="1"/>
</dbReference>
<comment type="similarity">
    <text evidence="5">Belongs to the ZapD family.</text>
</comment>
<dbReference type="GO" id="GO:0000917">
    <property type="term" value="P:division septum assembly"/>
    <property type="evidence" value="ECO:0007669"/>
    <property type="project" value="UniProtKB-KW"/>
</dbReference>
<dbReference type="PANTHER" id="PTHR39455:SF1">
    <property type="entry name" value="CELL DIVISION PROTEIN ZAPD"/>
    <property type="match status" value="1"/>
</dbReference>